<evidence type="ECO:0000256" key="6">
    <source>
        <dbReference type="ARBA" id="ARBA00023136"/>
    </source>
</evidence>
<dbReference type="GO" id="GO:0016020">
    <property type="term" value="C:membrane"/>
    <property type="evidence" value="ECO:0007669"/>
    <property type="project" value="UniProtKB-SubCell"/>
</dbReference>
<keyword evidence="4 7" id="KW-0812">Transmembrane</keyword>
<dbReference type="Proteomes" id="UP000008743">
    <property type="component" value="Unassembled WGS sequence"/>
</dbReference>
<evidence type="ECO:0000256" key="7">
    <source>
        <dbReference type="SAM" id="Phobius"/>
    </source>
</evidence>
<dbReference type="OrthoDB" id="1880105at2759"/>
<dbReference type="PhylomeDB" id="A0A0D2UGT5"/>
<protein>
    <recommendedName>
        <fullName evidence="3">Small integral membrane protein 8</fullName>
    </recommendedName>
</protein>
<dbReference type="InParanoid" id="A0A0D2UGT5"/>
<feature type="transmembrane region" description="Helical" evidence="7">
    <location>
        <begin position="32"/>
        <end position="50"/>
    </location>
</feature>
<comment type="similarity">
    <text evidence="2">Belongs to the SMIM8 family.</text>
</comment>
<keyword evidence="6 7" id="KW-0472">Membrane</keyword>
<proteinExistence type="inferred from homology"/>
<organism evidence="8 9">
    <name type="scientific">Capsaspora owczarzaki (strain ATCC 30864)</name>
    <dbReference type="NCBI Taxonomy" id="595528"/>
    <lineage>
        <taxon>Eukaryota</taxon>
        <taxon>Filasterea</taxon>
        <taxon>Capsaspora</taxon>
    </lineage>
</organism>
<evidence type="ECO:0000256" key="4">
    <source>
        <dbReference type="ARBA" id="ARBA00022692"/>
    </source>
</evidence>
<evidence type="ECO:0000256" key="2">
    <source>
        <dbReference type="ARBA" id="ARBA00009328"/>
    </source>
</evidence>
<dbReference type="InterPro" id="IPR026686">
    <property type="entry name" value="UPF0708"/>
</dbReference>
<gene>
    <name evidence="8" type="ORF">CAOG_004967</name>
</gene>
<dbReference type="PANTHER" id="PTHR14274">
    <property type="entry name" value="SMALL INTEGRAL MEMBRANE PROTEIN 8"/>
    <property type="match status" value="1"/>
</dbReference>
<keyword evidence="9" id="KW-1185">Reference proteome</keyword>
<dbReference type="EMBL" id="KE346367">
    <property type="protein sequence ID" value="KJE94306.1"/>
    <property type="molecule type" value="Genomic_DNA"/>
</dbReference>
<keyword evidence="5 7" id="KW-1133">Transmembrane helix</keyword>
<evidence type="ECO:0000313" key="8">
    <source>
        <dbReference type="EMBL" id="KJE94306.1"/>
    </source>
</evidence>
<evidence type="ECO:0000313" key="9">
    <source>
        <dbReference type="Proteomes" id="UP000008743"/>
    </source>
</evidence>
<name>A0A0D2UGT5_CAPO3</name>
<comment type="subcellular location">
    <subcellularLocation>
        <location evidence="1">Membrane</location>
        <topology evidence="1">Single-pass membrane protein</topology>
    </subcellularLocation>
</comment>
<evidence type="ECO:0000256" key="1">
    <source>
        <dbReference type="ARBA" id="ARBA00004167"/>
    </source>
</evidence>
<dbReference type="AlphaFoldDB" id="A0A0D2UGT5"/>
<dbReference type="Pfam" id="PF14937">
    <property type="entry name" value="DUF4500"/>
    <property type="match status" value="1"/>
</dbReference>
<dbReference type="eggNOG" id="ENOG502S4X3">
    <property type="taxonomic scope" value="Eukaryota"/>
</dbReference>
<evidence type="ECO:0000256" key="5">
    <source>
        <dbReference type="ARBA" id="ARBA00022989"/>
    </source>
</evidence>
<evidence type="ECO:0000256" key="3">
    <source>
        <dbReference type="ARBA" id="ARBA00014451"/>
    </source>
</evidence>
<dbReference type="PANTHER" id="PTHR14274:SF1">
    <property type="entry name" value="SMALL INTEGRAL MEMBRANE PROTEIN 8"/>
    <property type="match status" value="1"/>
</dbReference>
<sequence length="89" mass="10038">MSDKEPPKRPPVTSTTLFRVLNPELFLRPNKYVMAFGLGALTLSLGFVWWQSEGQLGPNSSVQAGYPRISEYLPETAPNEKNKKASRWD</sequence>
<accession>A0A0D2UGT5</accession>
<reference evidence="9" key="1">
    <citation type="submission" date="2011-02" db="EMBL/GenBank/DDBJ databases">
        <title>The Genome Sequence of Capsaspora owczarzaki ATCC 30864.</title>
        <authorList>
            <person name="Russ C."/>
            <person name="Cuomo C."/>
            <person name="Burger G."/>
            <person name="Gray M.W."/>
            <person name="Holland P.W.H."/>
            <person name="King N."/>
            <person name="Lang F.B.F."/>
            <person name="Roger A.J."/>
            <person name="Ruiz-Trillo I."/>
            <person name="Young S.K."/>
            <person name="Zeng Q."/>
            <person name="Gargeya S."/>
            <person name="Alvarado L."/>
            <person name="Berlin A."/>
            <person name="Chapman S.B."/>
            <person name="Chen Z."/>
            <person name="Freedman E."/>
            <person name="Gellesch M."/>
            <person name="Goldberg J."/>
            <person name="Griggs A."/>
            <person name="Gujja S."/>
            <person name="Heilman E."/>
            <person name="Heiman D."/>
            <person name="Howarth C."/>
            <person name="Mehta T."/>
            <person name="Neiman D."/>
            <person name="Pearson M."/>
            <person name="Roberts A."/>
            <person name="Saif S."/>
            <person name="Shea T."/>
            <person name="Shenoy N."/>
            <person name="Sisk P."/>
            <person name="Stolte C."/>
            <person name="Sykes S."/>
            <person name="White J."/>
            <person name="Yandava C."/>
            <person name="Haas B."/>
            <person name="Nusbaum C."/>
            <person name="Birren B."/>
        </authorList>
    </citation>
    <scope>NUCLEOTIDE SEQUENCE</scope>
    <source>
        <strain evidence="9">ATCC 30864</strain>
    </source>
</reference>
<dbReference type="RefSeq" id="XP_004346652.1">
    <property type="nucleotide sequence ID" value="XM_004346602.2"/>
</dbReference>